<protein>
    <submittedName>
        <fullName evidence="3">Gas vesicle protein</fullName>
    </submittedName>
</protein>
<keyword evidence="2" id="KW-0812">Transmembrane</keyword>
<keyword evidence="4" id="KW-1185">Reference proteome</keyword>
<evidence type="ECO:0000256" key="2">
    <source>
        <dbReference type="SAM" id="Phobius"/>
    </source>
</evidence>
<keyword evidence="2" id="KW-1133">Transmembrane helix</keyword>
<proteinExistence type="predicted"/>
<feature type="transmembrane region" description="Helical" evidence="2">
    <location>
        <begin position="6"/>
        <end position="22"/>
    </location>
</feature>
<comment type="caution">
    <text evidence="3">The sequence shown here is derived from an EMBL/GenBank/DDBJ whole genome shotgun (WGS) entry which is preliminary data.</text>
</comment>
<keyword evidence="1" id="KW-0175">Coiled coil</keyword>
<name>A0ABS4E9Q0_9FIRM</name>
<dbReference type="EMBL" id="JAGGJX010000001">
    <property type="protein sequence ID" value="MBP1854638.1"/>
    <property type="molecule type" value="Genomic_DNA"/>
</dbReference>
<evidence type="ECO:0000313" key="4">
    <source>
        <dbReference type="Proteomes" id="UP000767291"/>
    </source>
</evidence>
<accession>A0ABS4E9Q0</accession>
<feature type="coiled-coil region" evidence="1">
    <location>
        <begin position="54"/>
        <end position="81"/>
    </location>
</feature>
<evidence type="ECO:0000313" key="3">
    <source>
        <dbReference type="EMBL" id="MBP1854638.1"/>
    </source>
</evidence>
<organism evidence="3 4">
    <name type="scientific">Metaclostridioides mangenotii</name>
    <dbReference type="NCBI Taxonomy" id="1540"/>
    <lineage>
        <taxon>Bacteria</taxon>
        <taxon>Bacillati</taxon>
        <taxon>Bacillota</taxon>
        <taxon>Clostridia</taxon>
        <taxon>Peptostreptococcales</taxon>
        <taxon>Peptostreptococcaceae</taxon>
        <taxon>Metaclostridioides</taxon>
    </lineage>
</organism>
<keyword evidence="2" id="KW-0472">Membrane</keyword>
<evidence type="ECO:0000256" key="1">
    <source>
        <dbReference type="SAM" id="Coils"/>
    </source>
</evidence>
<dbReference type="Proteomes" id="UP000767291">
    <property type="component" value="Unassembled WGS sequence"/>
</dbReference>
<sequence length="81" mass="9446">MEDFVAQFINVGAIGVIAYVLFKNTLEEKKQDRELYRKSVNTFTETSKQYADSIQNLSLRMENVEEGNERIENKLDKVLNK</sequence>
<gene>
    <name evidence="3" type="ORF">J2Z43_001028</name>
</gene>
<reference evidence="3 4" key="1">
    <citation type="submission" date="2021-03" db="EMBL/GenBank/DDBJ databases">
        <title>Genomic Encyclopedia of Type Strains, Phase IV (KMG-IV): sequencing the most valuable type-strain genomes for metagenomic binning, comparative biology and taxonomic classification.</title>
        <authorList>
            <person name="Goeker M."/>
        </authorList>
    </citation>
    <scope>NUCLEOTIDE SEQUENCE [LARGE SCALE GENOMIC DNA]</scope>
    <source>
        <strain evidence="3 4">DSM 1289</strain>
    </source>
</reference>
<dbReference type="RefSeq" id="WP_209456119.1">
    <property type="nucleotide sequence ID" value="NZ_BAAACS010000012.1"/>
</dbReference>